<comment type="subcellular location">
    <subcellularLocation>
        <location evidence="1">Membrane</location>
        <topology evidence="1">Multi-pass membrane protein</topology>
    </subcellularLocation>
</comment>
<dbReference type="InterPro" id="IPR038665">
    <property type="entry name" value="Voltage-dep_anion_channel_sf"/>
</dbReference>
<feature type="transmembrane region" description="Helical" evidence="6">
    <location>
        <begin position="256"/>
        <end position="275"/>
    </location>
</feature>
<feature type="transmembrane region" description="Helical" evidence="6">
    <location>
        <begin position="130"/>
        <end position="149"/>
    </location>
</feature>
<dbReference type="PATRIC" id="fig|1286094.4.peg.1649"/>
<feature type="compositionally biased region" description="Low complexity" evidence="5">
    <location>
        <begin position="496"/>
        <end position="516"/>
    </location>
</feature>
<feature type="compositionally biased region" description="Polar residues" evidence="5">
    <location>
        <begin position="517"/>
        <end position="542"/>
    </location>
</feature>
<reference evidence="7 8" key="1">
    <citation type="submission" date="2013-02" db="EMBL/GenBank/DDBJ databases">
        <title>Draft Genome Sequence of Streptomyces aurantiacus, Which Produces Setomimycin.</title>
        <authorList>
            <person name="Gruening B.A."/>
            <person name="Praeg A."/>
            <person name="Erxleben A."/>
            <person name="Guenther S."/>
            <person name="Mueller M."/>
        </authorList>
    </citation>
    <scope>NUCLEOTIDE SEQUENCE [LARGE SCALE GENOMIC DNA]</scope>
    <source>
        <strain evidence="7 8">JA 4570</strain>
    </source>
</reference>
<evidence type="ECO:0000256" key="4">
    <source>
        <dbReference type="ARBA" id="ARBA00023136"/>
    </source>
</evidence>
<dbReference type="InterPro" id="IPR004695">
    <property type="entry name" value="SLAC1/Mae1/Ssu1/TehA"/>
</dbReference>
<dbReference type="AlphaFoldDB" id="S3ZR30"/>
<proteinExistence type="predicted"/>
<dbReference type="Gene3D" id="1.50.10.150">
    <property type="entry name" value="Voltage-dependent anion channel"/>
    <property type="match status" value="1"/>
</dbReference>
<feature type="transmembrane region" description="Helical" evidence="6">
    <location>
        <begin position="287"/>
        <end position="306"/>
    </location>
</feature>
<evidence type="ECO:0000256" key="1">
    <source>
        <dbReference type="ARBA" id="ARBA00004141"/>
    </source>
</evidence>
<name>S3ZR30_9ACTN</name>
<evidence type="ECO:0000313" key="7">
    <source>
        <dbReference type="EMBL" id="EPH45274.1"/>
    </source>
</evidence>
<feature type="region of interest" description="Disordered" evidence="5">
    <location>
        <begin position="312"/>
        <end position="362"/>
    </location>
</feature>
<sequence>MIPQWRTWRDEVTPAAGACVMATGILSVGLFLTGHDVLSEILLAVAALLWVVLAADFADLLARDRARWTAAAITPPALTAVAATTVLGTRFSLLGRQWLAITLLVIAVLVWPVLLLAVVRHWQRGMPGGVFLVCVATQGLSILAATLYFAGEGEWLGDAGLALFALGLLLYADALLRFDFRQVWAGAGDQWVAGGALAISALAASKLTASPLWTGTGHEFLRNLTYVLLGFALAWYAVLAAAEAYRPRFHYDVRRWATVFPLGMTAVAALSTGVVTDVPWLRTLGRVLLWVAVAVWGLVWVGFAWARAGGPAGGSPTPPLPETGAPPRTRPFRPIRGSPTHPVSVTAVSSTTESSRPSSPCRSCGTAHSWPAASTLSAPDSVVRRTFPRSTCRLAARGVVCSSSADPPVSAITLWRRASSWTIRWALRPWAAVRARFRCSSARAVRSWVSCIGGPPYVGGAGRVPGFTAGNAPYGIDAAAMPDPTRILTLCQTISRSAPPRPSCSASTTPCSRSATWTRPSASTSVPGSRSRTASTRPVSPS</sequence>
<feature type="transmembrane region" description="Helical" evidence="6">
    <location>
        <begin position="98"/>
        <end position="118"/>
    </location>
</feature>
<feature type="transmembrane region" description="Helical" evidence="6">
    <location>
        <begin position="38"/>
        <end position="58"/>
    </location>
</feature>
<keyword evidence="4 6" id="KW-0472">Membrane</keyword>
<feature type="transmembrane region" description="Helical" evidence="6">
    <location>
        <begin position="224"/>
        <end position="244"/>
    </location>
</feature>
<feature type="region of interest" description="Disordered" evidence="5">
    <location>
        <begin position="496"/>
        <end position="542"/>
    </location>
</feature>
<evidence type="ECO:0000256" key="2">
    <source>
        <dbReference type="ARBA" id="ARBA00022692"/>
    </source>
</evidence>
<keyword evidence="2 6" id="KW-0812">Transmembrane</keyword>
<feature type="transmembrane region" description="Helical" evidence="6">
    <location>
        <begin position="155"/>
        <end position="176"/>
    </location>
</feature>
<evidence type="ECO:0008006" key="9">
    <source>
        <dbReference type="Google" id="ProtNLM"/>
    </source>
</evidence>
<dbReference type="GO" id="GO:0055085">
    <property type="term" value="P:transmembrane transport"/>
    <property type="evidence" value="ECO:0007669"/>
    <property type="project" value="InterPro"/>
</dbReference>
<feature type="transmembrane region" description="Helical" evidence="6">
    <location>
        <begin position="70"/>
        <end position="92"/>
    </location>
</feature>
<dbReference type="CDD" id="cd09319">
    <property type="entry name" value="TDT_like_1"/>
    <property type="match status" value="1"/>
</dbReference>
<organism evidence="7 8">
    <name type="scientific">Streptomyces aurantiacus JA 4570</name>
    <dbReference type="NCBI Taxonomy" id="1286094"/>
    <lineage>
        <taxon>Bacteria</taxon>
        <taxon>Bacillati</taxon>
        <taxon>Actinomycetota</taxon>
        <taxon>Actinomycetes</taxon>
        <taxon>Kitasatosporales</taxon>
        <taxon>Streptomycetaceae</taxon>
        <taxon>Streptomyces</taxon>
        <taxon>Streptomyces aurantiacus group</taxon>
    </lineage>
</organism>
<evidence type="ECO:0000256" key="3">
    <source>
        <dbReference type="ARBA" id="ARBA00022989"/>
    </source>
</evidence>
<keyword evidence="8" id="KW-1185">Reference proteome</keyword>
<evidence type="ECO:0000313" key="8">
    <source>
        <dbReference type="Proteomes" id="UP000014629"/>
    </source>
</evidence>
<keyword evidence="3 6" id="KW-1133">Transmembrane helix</keyword>
<evidence type="ECO:0000256" key="5">
    <source>
        <dbReference type="SAM" id="MobiDB-lite"/>
    </source>
</evidence>
<feature type="transmembrane region" description="Helical" evidence="6">
    <location>
        <begin position="12"/>
        <end position="32"/>
    </location>
</feature>
<evidence type="ECO:0000256" key="6">
    <source>
        <dbReference type="SAM" id="Phobius"/>
    </source>
</evidence>
<dbReference type="EMBL" id="AOPZ01000065">
    <property type="protein sequence ID" value="EPH45274.1"/>
    <property type="molecule type" value="Genomic_DNA"/>
</dbReference>
<dbReference type="GO" id="GO:0016020">
    <property type="term" value="C:membrane"/>
    <property type="evidence" value="ECO:0007669"/>
    <property type="project" value="UniProtKB-SubCell"/>
</dbReference>
<gene>
    <name evidence="7" type="ORF">STRAU_1673</name>
</gene>
<dbReference type="Proteomes" id="UP000014629">
    <property type="component" value="Unassembled WGS sequence"/>
</dbReference>
<comment type="caution">
    <text evidence="7">The sequence shown here is derived from an EMBL/GenBank/DDBJ whole genome shotgun (WGS) entry which is preliminary data.</text>
</comment>
<accession>S3ZR30</accession>
<dbReference type="Pfam" id="PF03595">
    <property type="entry name" value="SLAC1"/>
    <property type="match status" value="1"/>
</dbReference>
<feature type="compositionally biased region" description="Low complexity" evidence="5">
    <location>
        <begin position="338"/>
        <end position="362"/>
    </location>
</feature>
<protein>
    <recommendedName>
        <fullName evidence="9">C4-dicarboxylate transporter/malic acid transport protein</fullName>
    </recommendedName>
</protein>